<keyword evidence="3" id="KW-0456">Lyase</keyword>
<dbReference type="GO" id="GO:0050385">
    <property type="term" value="F:ureidoglycolate lyase activity"/>
    <property type="evidence" value="ECO:0007669"/>
    <property type="project" value="UniProtKB-EC"/>
</dbReference>
<dbReference type="PANTHER" id="PTHR21221:SF1">
    <property type="entry name" value="UREIDOGLYCOLATE LYASE"/>
    <property type="match status" value="1"/>
</dbReference>
<organism evidence="5 6">
    <name type="scientific">Lampropedia cohaerens</name>
    <dbReference type="NCBI Taxonomy" id="1610491"/>
    <lineage>
        <taxon>Bacteria</taxon>
        <taxon>Pseudomonadati</taxon>
        <taxon>Pseudomonadota</taxon>
        <taxon>Betaproteobacteria</taxon>
        <taxon>Burkholderiales</taxon>
        <taxon>Comamonadaceae</taxon>
        <taxon>Lampropedia</taxon>
    </lineage>
</organism>
<gene>
    <name evidence="5" type="ORF">AAV94_11735</name>
</gene>
<dbReference type="PANTHER" id="PTHR21221">
    <property type="entry name" value="UREIDOGLYCOLATE HYDROLASE"/>
    <property type="match status" value="1"/>
</dbReference>
<reference evidence="5 6" key="1">
    <citation type="submission" date="2015-05" db="EMBL/GenBank/DDBJ databases">
        <title>Draft genome sequence of Lampropedia sp. CT6, isolated from the microbial mat of a hot water spring, located at Manikaran, India.</title>
        <authorList>
            <person name="Tripathi C."/>
            <person name="Rani P."/>
            <person name="Mahato N.K."/>
            <person name="Lal R."/>
        </authorList>
    </citation>
    <scope>NUCLEOTIDE SEQUENCE [LARGE SCALE GENOMIC DNA]</scope>
    <source>
        <strain evidence="5 6">CT6</strain>
    </source>
</reference>
<dbReference type="GO" id="GO:0006144">
    <property type="term" value="P:purine nucleobase metabolic process"/>
    <property type="evidence" value="ECO:0007669"/>
    <property type="project" value="UniProtKB-KW"/>
</dbReference>
<evidence type="ECO:0000256" key="2">
    <source>
        <dbReference type="ARBA" id="ARBA00022631"/>
    </source>
</evidence>
<keyword evidence="6" id="KW-1185">Reference proteome</keyword>
<dbReference type="InterPro" id="IPR024060">
    <property type="entry name" value="Ureidoglycolate_lyase_dom_sf"/>
</dbReference>
<dbReference type="EMBL" id="LBNQ01000035">
    <property type="protein sequence ID" value="KKW67187.1"/>
    <property type="molecule type" value="Genomic_DNA"/>
</dbReference>
<evidence type="ECO:0000313" key="6">
    <source>
        <dbReference type="Proteomes" id="UP000050580"/>
    </source>
</evidence>
<accession>A0A0U1PXK2</accession>
<dbReference type="InterPro" id="IPR007247">
    <property type="entry name" value="Ureidogly_lyase"/>
</dbReference>
<dbReference type="GO" id="GO:0004848">
    <property type="term" value="F:ureidoglycolate hydrolase activity"/>
    <property type="evidence" value="ECO:0007669"/>
    <property type="project" value="InterPro"/>
</dbReference>
<dbReference type="STRING" id="1610491.AAV94_11735"/>
<dbReference type="RefSeq" id="WP_046742428.1">
    <property type="nucleotide sequence ID" value="NZ_LBNQ01000035.1"/>
</dbReference>
<evidence type="ECO:0000256" key="4">
    <source>
        <dbReference type="ARBA" id="ARBA00047684"/>
    </source>
</evidence>
<dbReference type="InterPro" id="IPR047233">
    <property type="entry name" value="UAH_cupin"/>
</dbReference>
<dbReference type="Pfam" id="PF04115">
    <property type="entry name" value="Ureidogly_lyase"/>
    <property type="match status" value="1"/>
</dbReference>
<comment type="catalytic activity">
    <reaction evidence="4">
        <text>(S)-ureidoglycolate = urea + glyoxylate</text>
        <dbReference type="Rhea" id="RHEA:11304"/>
        <dbReference type="ChEBI" id="CHEBI:16199"/>
        <dbReference type="ChEBI" id="CHEBI:36655"/>
        <dbReference type="ChEBI" id="CHEBI:57296"/>
        <dbReference type="EC" id="4.3.2.3"/>
    </reaction>
</comment>
<name>A0A0U1PXK2_9BURK</name>
<proteinExistence type="predicted"/>
<dbReference type="OrthoDB" id="9804602at2"/>
<evidence type="ECO:0008006" key="7">
    <source>
        <dbReference type="Google" id="ProtNLM"/>
    </source>
</evidence>
<dbReference type="InterPro" id="IPR011051">
    <property type="entry name" value="RmlC_Cupin_sf"/>
</dbReference>
<dbReference type="Gene3D" id="2.60.120.480">
    <property type="entry name" value="Ureidoglycolate hydrolase"/>
    <property type="match status" value="1"/>
</dbReference>
<sequence length="157" mass="17194">MHTLRVEPLTCEAFAPFGAVLQLPQSPGRVYYNDALANLRAHAGPSLSLARYAPSAGLPMQIHQMERHPYSSQTFIPIQVARYLVLVAPHGASGRPDMAQARAFLVHGQQGVTYFADTWHHGMTVFDDAATFAICMWQAGDAGDETFADIDPVLLQE</sequence>
<dbReference type="GO" id="GO:0000256">
    <property type="term" value="P:allantoin catabolic process"/>
    <property type="evidence" value="ECO:0007669"/>
    <property type="project" value="InterPro"/>
</dbReference>
<dbReference type="SUPFAM" id="SSF51182">
    <property type="entry name" value="RmlC-like cupins"/>
    <property type="match status" value="1"/>
</dbReference>
<dbReference type="AlphaFoldDB" id="A0A0U1PXK2"/>
<dbReference type="Proteomes" id="UP000050580">
    <property type="component" value="Unassembled WGS sequence"/>
</dbReference>
<comment type="caution">
    <text evidence="5">The sequence shown here is derived from an EMBL/GenBank/DDBJ whole genome shotgun (WGS) entry which is preliminary data.</text>
</comment>
<evidence type="ECO:0000256" key="3">
    <source>
        <dbReference type="ARBA" id="ARBA00023239"/>
    </source>
</evidence>
<keyword evidence="2" id="KW-0659">Purine metabolism</keyword>
<dbReference type="CDD" id="cd20298">
    <property type="entry name" value="cupin_UAH"/>
    <property type="match status" value="1"/>
</dbReference>
<protein>
    <recommendedName>
        <fullName evidence="7">Ureidoglycolate hydrolase</fullName>
    </recommendedName>
</protein>
<evidence type="ECO:0000256" key="1">
    <source>
        <dbReference type="ARBA" id="ARBA00011738"/>
    </source>
</evidence>
<evidence type="ECO:0000313" key="5">
    <source>
        <dbReference type="EMBL" id="KKW67187.1"/>
    </source>
</evidence>
<comment type="subunit">
    <text evidence="1">Homodimer.</text>
</comment>